<dbReference type="Proteomes" id="UP000827973">
    <property type="component" value="Segment"/>
</dbReference>
<protein>
    <submittedName>
        <fullName evidence="1">Uncharacterized protein</fullName>
    </submittedName>
</protein>
<reference evidence="1 2" key="1">
    <citation type="submission" date="2021-06" db="EMBL/GenBank/DDBJ databases">
        <title>Complete genome sequence of Erwinia phage pEa_SNUABM_1.</title>
        <authorList>
            <person name="Kim S.G."/>
            <person name="Park S.C."/>
        </authorList>
    </citation>
    <scope>NUCLEOTIDE SEQUENCE [LARGE SCALE GENOMIC DNA]</scope>
</reference>
<name>A0AAE8BZT8_9CAUD</name>
<proteinExistence type="predicted"/>
<keyword evidence="2" id="KW-1185">Reference proteome</keyword>
<organism evidence="1 2">
    <name type="scientific">Erwinia phage pEa_SNUABM_1</name>
    <dbReference type="NCBI Taxonomy" id="2869543"/>
    <lineage>
        <taxon>Viruses</taxon>
        <taxon>Duplodnaviria</taxon>
        <taxon>Heunggongvirae</taxon>
        <taxon>Uroviricota</taxon>
        <taxon>Caudoviricetes</taxon>
        <taxon>Alexandravirus</taxon>
        <taxon>Alexandravirus SNUABM1</taxon>
    </lineage>
</organism>
<evidence type="ECO:0000313" key="2">
    <source>
        <dbReference type="Proteomes" id="UP000827973"/>
    </source>
</evidence>
<gene>
    <name evidence="1" type="ORF">pEaSNUABM1_00193</name>
</gene>
<sequence>MQYLSSFAPITKPSQPTTVFLSDDDDLPQISEDTMEEIFRSARTTLGGGFQLNPVRGQTEEKYYFTQMRNSFTSRSAVPVEQNTVIAAALRTSEDFASLASDGQSTEWSVFDYAVSEAIYTYPLKRNFVINPGIGHAKMRMPTFSINRRSSSQWAGYYMDSYSGEYGKAPAKVNSYLDVTYSGGYSVTPEYNIMNTIPLLDCMYATRYQSTSSGTACEWGNSKVTDSFHSTELLFEPETVNIHFGLFPLSSTTFWKFERDIDFTVEDNLIPGSRPFIDFVTTHTEL</sequence>
<dbReference type="EMBL" id="MZ443776">
    <property type="protein sequence ID" value="QZE57402.1"/>
    <property type="molecule type" value="Genomic_DNA"/>
</dbReference>
<accession>A0AAE8BZT8</accession>
<evidence type="ECO:0000313" key="1">
    <source>
        <dbReference type="EMBL" id="QZE57402.1"/>
    </source>
</evidence>